<name>A0A212T996_9BACT</name>
<dbReference type="OrthoDB" id="3523981at2"/>
<gene>
    <name evidence="1" type="ORF">SAMN06265337_0701</name>
</gene>
<dbReference type="Proteomes" id="UP000198131">
    <property type="component" value="Unassembled WGS sequence"/>
</dbReference>
<dbReference type="InterPro" id="IPR029278">
    <property type="entry name" value="Imm26"/>
</dbReference>
<reference evidence="2" key="1">
    <citation type="submission" date="2017-06" db="EMBL/GenBank/DDBJ databases">
        <authorList>
            <person name="Varghese N."/>
            <person name="Submissions S."/>
        </authorList>
    </citation>
    <scope>NUCLEOTIDE SEQUENCE [LARGE SCALE GENOMIC DNA]</scope>
    <source>
        <strain evidence="2">DSM 11116</strain>
    </source>
</reference>
<accession>A0A212T996</accession>
<keyword evidence="2" id="KW-1185">Reference proteome</keyword>
<proteinExistence type="predicted"/>
<evidence type="ECO:0000313" key="1">
    <source>
        <dbReference type="EMBL" id="SNC62585.1"/>
    </source>
</evidence>
<dbReference type="Pfam" id="PF15428">
    <property type="entry name" value="Imm26"/>
    <property type="match status" value="1"/>
</dbReference>
<evidence type="ECO:0000313" key="2">
    <source>
        <dbReference type="Proteomes" id="UP000198131"/>
    </source>
</evidence>
<protein>
    <submittedName>
        <fullName evidence="1">Immunity protein 26</fullName>
    </submittedName>
</protein>
<dbReference type="EMBL" id="FYEW01000001">
    <property type="protein sequence ID" value="SNC62585.1"/>
    <property type="molecule type" value="Genomic_DNA"/>
</dbReference>
<dbReference type="RefSeq" id="WP_088842014.1">
    <property type="nucleotide sequence ID" value="NZ_FYEW01000001.1"/>
</dbReference>
<dbReference type="AlphaFoldDB" id="A0A212T996"/>
<sequence length="170" mass="19640">MLGRILNNYVPMKKRQKEIPGSIVKVAFDKKYHIYARVLNYGDLAFYDRRFDYDATDLEAVIRCPIIFKSIVNEGGVKHGRWPIIGLLPLEGKLQESKYCLGRYNADSCNTYINGVVHHNVPLANCKGMDDGGVWSPELIEERIRDFYNGTPNYWVERYAQLWTKSDTSN</sequence>
<organism evidence="1 2">
    <name type="scientific">Hymenobacter gelipurpurascens</name>
    <dbReference type="NCBI Taxonomy" id="89968"/>
    <lineage>
        <taxon>Bacteria</taxon>
        <taxon>Pseudomonadati</taxon>
        <taxon>Bacteroidota</taxon>
        <taxon>Cytophagia</taxon>
        <taxon>Cytophagales</taxon>
        <taxon>Hymenobacteraceae</taxon>
        <taxon>Hymenobacter</taxon>
    </lineage>
</organism>